<dbReference type="SMART" id="SM00854">
    <property type="entry name" value="PGA_cap"/>
    <property type="match status" value="1"/>
</dbReference>
<dbReference type="CDD" id="cd07381">
    <property type="entry name" value="MPP_CapA"/>
    <property type="match status" value="1"/>
</dbReference>
<gene>
    <name evidence="3" type="ORF">J5Y03_17290</name>
</gene>
<evidence type="ECO:0000313" key="3">
    <source>
        <dbReference type="EMBL" id="MBP0726915.1"/>
    </source>
</evidence>
<dbReference type="Gene3D" id="3.60.21.10">
    <property type="match status" value="1"/>
</dbReference>
<feature type="domain" description="Capsule synthesis protein CapA" evidence="2">
    <location>
        <begin position="48"/>
        <end position="287"/>
    </location>
</feature>
<evidence type="ECO:0000259" key="2">
    <source>
        <dbReference type="SMART" id="SM00854"/>
    </source>
</evidence>
<accession>A0A940NSB0</accession>
<dbReference type="PANTHER" id="PTHR33393:SF13">
    <property type="entry name" value="PGA BIOSYNTHESIS PROTEIN CAPA"/>
    <property type="match status" value="1"/>
</dbReference>
<evidence type="ECO:0000256" key="1">
    <source>
        <dbReference type="ARBA" id="ARBA00005662"/>
    </source>
</evidence>
<comment type="similarity">
    <text evidence="1">Belongs to the CapA family.</text>
</comment>
<dbReference type="AlphaFoldDB" id="A0A940NSB0"/>
<evidence type="ECO:0000313" key="4">
    <source>
        <dbReference type="Proteomes" id="UP000682134"/>
    </source>
</evidence>
<dbReference type="Proteomes" id="UP000682134">
    <property type="component" value="Unassembled WGS sequence"/>
</dbReference>
<reference evidence="3" key="1">
    <citation type="submission" date="2021-04" db="EMBL/GenBank/DDBJ databases">
        <title>Genome seq and assembly of Bacillus sp.</title>
        <authorList>
            <person name="Chhetri G."/>
        </authorList>
    </citation>
    <scope>NUCLEOTIDE SEQUENCE</scope>
    <source>
        <strain evidence="3">RG28</strain>
    </source>
</reference>
<comment type="caution">
    <text evidence="3">The sequence shown here is derived from an EMBL/GenBank/DDBJ whole genome shotgun (WGS) entry which is preliminary data.</text>
</comment>
<organism evidence="3 4">
    <name type="scientific">Gottfriedia endophytica</name>
    <dbReference type="NCBI Taxonomy" id="2820819"/>
    <lineage>
        <taxon>Bacteria</taxon>
        <taxon>Bacillati</taxon>
        <taxon>Bacillota</taxon>
        <taxon>Bacilli</taxon>
        <taxon>Bacillales</taxon>
        <taxon>Bacillaceae</taxon>
        <taxon>Gottfriedia</taxon>
    </lineage>
</organism>
<dbReference type="EMBL" id="JAGIYQ010000016">
    <property type="protein sequence ID" value="MBP0726915.1"/>
    <property type="molecule type" value="Genomic_DNA"/>
</dbReference>
<proteinExistence type="inferred from homology"/>
<sequence>MKKIVRRATFILLVAFLVVVLIPGNEKLFTDDVKAAQIPANNTTKPITITFAGDVMLDKGVGARINKYGVDYPFKYVSPYFKNSDLSVVNLETSVSTRGNAATKEFTFRSQPKTVQGIKNAGIDIVSLANNHTLDYGPVALFDTMNYLKKANIGYTGAGKNIDDAFTAQYRTINGKKIAILGISRVLPDTSWMASKSRAGIASGYTMNPMMSYVKNAVKKSDYTIVFVHWNKERMDYPEAYARTMGKQYIDAGVDVVIGAHSHSLMGTELYKGKPIYYSLGNFVFEGNSSPKGKESMIVKLTLQNNKVSSSIIPLHIDNGQPRPVNNAYNQTIIKKLNKLSYNTKFTSTCSMVSK</sequence>
<dbReference type="InterPro" id="IPR029052">
    <property type="entry name" value="Metallo-depent_PP-like"/>
</dbReference>
<dbReference type="InterPro" id="IPR019079">
    <property type="entry name" value="Capsule_synth_CapA"/>
</dbReference>
<name>A0A940NSB0_9BACI</name>
<keyword evidence="4" id="KW-1185">Reference proteome</keyword>
<dbReference type="Pfam" id="PF09587">
    <property type="entry name" value="PGA_cap"/>
    <property type="match status" value="1"/>
</dbReference>
<dbReference type="SUPFAM" id="SSF56300">
    <property type="entry name" value="Metallo-dependent phosphatases"/>
    <property type="match status" value="1"/>
</dbReference>
<protein>
    <submittedName>
        <fullName evidence="3">CapA family protein</fullName>
    </submittedName>
</protein>
<dbReference type="PANTHER" id="PTHR33393">
    <property type="entry name" value="POLYGLUTAMINE SYNTHESIS ACCESSORY PROTEIN RV0574C-RELATED"/>
    <property type="match status" value="1"/>
</dbReference>
<dbReference type="InterPro" id="IPR052169">
    <property type="entry name" value="CW_Biosynth-Accessory"/>
</dbReference>